<protein>
    <recommendedName>
        <fullName evidence="4">MFS transporter permease</fullName>
    </recommendedName>
</protein>
<evidence type="ECO:0000256" key="1">
    <source>
        <dbReference type="SAM" id="Phobius"/>
    </source>
</evidence>
<dbReference type="Proteomes" id="UP000730739">
    <property type="component" value="Unassembled WGS sequence"/>
</dbReference>
<dbReference type="InterPro" id="IPR045708">
    <property type="entry name" value="DUF6064"/>
</dbReference>
<accession>A0ABS4QUB5</accession>
<comment type="caution">
    <text evidence="2">The sequence shown here is derived from an EMBL/GenBank/DDBJ whole genome shotgun (WGS) entry which is preliminary data.</text>
</comment>
<feature type="transmembrane region" description="Helical" evidence="1">
    <location>
        <begin position="115"/>
        <end position="133"/>
    </location>
</feature>
<feature type="transmembrane region" description="Helical" evidence="1">
    <location>
        <begin position="195"/>
        <end position="212"/>
    </location>
</feature>
<evidence type="ECO:0000313" key="3">
    <source>
        <dbReference type="Proteomes" id="UP000730739"/>
    </source>
</evidence>
<evidence type="ECO:0008006" key="4">
    <source>
        <dbReference type="Google" id="ProtNLM"/>
    </source>
</evidence>
<keyword evidence="1" id="KW-0472">Membrane</keyword>
<gene>
    <name evidence="2" type="ORF">J2Z31_000727</name>
</gene>
<name>A0ABS4QUB5_9HYPH</name>
<feature type="transmembrane region" description="Helical" evidence="1">
    <location>
        <begin position="57"/>
        <end position="75"/>
    </location>
</feature>
<reference evidence="2 3" key="1">
    <citation type="submission" date="2021-03" db="EMBL/GenBank/DDBJ databases">
        <title>Genomic Encyclopedia of Type Strains, Phase IV (KMG-IV): sequencing the most valuable type-strain genomes for metagenomic binning, comparative biology and taxonomic classification.</title>
        <authorList>
            <person name="Goeker M."/>
        </authorList>
    </citation>
    <scope>NUCLEOTIDE SEQUENCE [LARGE SCALE GENOMIC DNA]</scope>
    <source>
        <strain evidence="2 3">DSM 13372</strain>
    </source>
</reference>
<organism evidence="2 3">
    <name type="scientific">Sinorhizobium kostiense</name>
    <dbReference type="NCBI Taxonomy" id="76747"/>
    <lineage>
        <taxon>Bacteria</taxon>
        <taxon>Pseudomonadati</taxon>
        <taxon>Pseudomonadota</taxon>
        <taxon>Alphaproteobacteria</taxon>
        <taxon>Hyphomicrobiales</taxon>
        <taxon>Rhizobiaceae</taxon>
        <taxon>Sinorhizobium/Ensifer group</taxon>
        <taxon>Sinorhizobium</taxon>
    </lineage>
</organism>
<sequence>MSDWITYRLVDFLMFSPRVYYRLVERYNHDVWPLQIIFIAGGLFVLMLAVRRKNRAIAFPALAIAWAFCAWQFLWMRYAVINWPVSYAAAAFLLQAGLIVVSIRPAGAPPPAVRLYGGIGLMLLGLIAYPLLAPFAGRSIASAESFGLMPDPTATTTLGAVLALSPKPPWLLLPIPLLWCAVSGLTLWALQDPGAWVPFASIVATLALVLLSRR</sequence>
<dbReference type="Pfam" id="PF19540">
    <property type="entry name" value="DUF6064"/>
    <property type="match status" value="1"/>
</dbReference>
<keyword evidence="1" id="KW-1133">Transmembrane helix</keyword>
<keyword evidence="1" id="KW-0812">Transmembrane</keyword>
<proteinExistence type="predicted"/>
<dbReference type="EMBL" id="JAGILA010000001">
    <property type="protein sequence ID" value="MBP2234237.1"/>
    <property type="molecule type" value="Genomic_DNA"/>
</dbReference>
<dbReference type="RefSeq" id="WP_209600495.1">
    <property type="nucleotide sequence ID" value="NZ_JAGILA010000001.1"/>
</dbReference>
<keyword evidence="3" id="KW-1185">Reference proteome</keyword>
<feature type="transmembrane region" description="Helical" evidence="1">
    <location>
        <begin position="81"/>
        <end position="103"/>
    </location>
</feature>
<evidence type="ECO:0000313" key="2">
    <source>
        <dbReference type="EMBL" id="MBP2234237.1"/>
    </source>
</evidence>
<feature type="transmembrane region" description="Helical" evidence="1">
    <location>
        <begin position="31"/>
        <end position="50"/>
    </location>
</feature>